<dbReference type="PROSITE" id="PS50042">
    <property type="entry name" value="CNMP_BINDING_3"/>
    <property type="match status" value="1"/>
</dbReference>
<dbReference type="Gene3D" id="2.60.120.10">
    <property type="entry name" value="Jelly Rolls"/>
    <property type="match status" value="1"/>
</dbReference>
<dbReference type="Pfam" id="PF00027">
    <property type="entry name" value="cNMP_binding"/>
    <property type="match status" value="1"/>
</dbReference>
<evidence type="ECO:0000256" key="1">
    <source>
        <dbReference type="ARBA" id="ARBA00023015"/>
    </source>
</evidence>
<dbReference type="InterPro" id="IPR018490">
    <property type="entry name" value="cNMP-bd_dom_sf"/>
</dbReference>
<feature type="domain" description="Cyclic nucleotide-binding" evidence="5">
    <location>
        <begin position="250"/>
        <end position="324"/>
    </location>
</feature>
<dbReference type="GO" id="GO:0006355">
    <property type="term" value="P:regulation of DNA-templated transcription"/>
    <property type="evidence" value="ECO:0007669"/>
    <property type="project" value="InterPro"/>
</dbReference>
<dbReference type="InterPro" id="IPR000792">
    <property type="entry name" value="Tscrpt_reg_LuxR_C"/>
</dbReference>
<dbReference type="GO" id="GO:0000160">
    <property type="term" value="P:phosphorelay signal transduction system"/>
    <property type="evidence" value="ECO:0007669"/>
    <property type="project" value="InterPro"/>
</dbReference>
<dbReference type="InterPro" id="IPR000595">
    <property type="entry name" value="cNMP-bd_dom"/>
</dbReference>
<gene>
    <name evidence="8" type="ORF">SAMN05192563_1019156</name>
</gene>
<keyword evidence="4" id="KW-0597">Phosphoprotein</keyword>
<dbReference type="GO" id="GO:0003677">
    <property type="term" value="F:DNA binding"/>
    <property type="evidence" value="ECO:0007669"/>
    <property type="project" value="UniProtKB-KW"/>
</dbReference>
<dbReference type="PRINTS" id="PR00038">
    <property type="entry name" value="HTHLUXR"/>
</dbReference>
<dbReference type="CDD" id="cd00038">
    <property type="entry name" value="CAP_ED"/>
    <property type="match status" value="1"/>
</dbReference>
<evidence type="ECO:0000256" key="4">
    <source>
        <dbReference type="PROSITE-ProRule" id="PRU00169"/>
    </source>
</evidence>
<evidence type="ECO:0000313" key="9">
    <source>
        <dbReference type="Proteomes" id="UP000198844"/>
    </source>
</evidence>
<keyword evidence="1" id="KW-0805">Transcription regulation</keyword>
<dbReference type="InterPro" id="IPR011006">
    <property type="entry name" value="CheY-like_superfamily"/>
</dbReference>
<dbReference type="Pfam" id="PF00196">
    <property type="entry name" value="GerE"/>
    <property type="match status" value="1"/>
</dbReference>
<evidence type="ECO:0000259" key="5">
    <source>
        <dbReference type="PROSITE" id="PS50042"/>
    </source>
</evidence>
<dbReference type="PANTHER" id="PTHR44688:SF16">
    <property type="entry name" value="DNA-BINDING TRANSCRIPTIONAL ACTIVATOR DEVR_DOSR"/>
    <property type="match status" value="1"/>
</dbReference>
<evidence type="ECO:0000256" key="3">
    <source>
        <dbReference type="ARBA" id="ARBA00023163"/>
    </source>
</evidence>
<dbReference type="InterPro" id="IPR016032">
    <property type="entry name" value="Sig_transdc_resp-reg_C-effctor"/>
</dbReference>
<feature type="domain" description="Response regulatory" evidence="7">
    <location>
        <begin position="1"/>
        <end position="121"/>
    </location>
</feature>
<dbReference type="SMART" id="SM00100">
    <property type="entry name" value="cNMP"/>
    <property type="match status" value="1"/>
</dbReference>
<dbReference type="Proteomes" id="UP000198844">
    <property type="component" value="Unassembled WGS sequence"/>
</dbReference>
<organism evidence="8 9">
    <name type="scientific">Paraburkholderia aspalathi</name>
    <dbReference type="NCBI Taxonomy" id="1324617"/>
    <lineage>
        <taxon>Bacteria</taxon>
        <taxon>Pseudomonadati</taxon>
        <taxon>Pseudomonadota</taxon>
        <taxon>Betaproteobacteria</taxon>
        <taxon>Burkholderiales</taxon>
        <taxon>Burkholderiaceae</taxon>
        <taxon>Paraburkholderia</taxon>
    </lineage>
</organism>
<proteinExistence type="predicted"/>
<dbReference type="SMART" id="SM00421">
    <property type="entry name" value="HTH_LUXR"/>
    <property type="match status" value="1"/>
</dbReference>
<evidence type="ECO:0000259" key="6">
    <source>
        <dbReference type="PROSITE" id="PS50043"/>
    </source>
</evidence>
<accession>A0A1I7EGF4</accession>
<dbReference type="CDD" id="cd06170">
    <property type="entry name" value="LuxR_C_like"/>
    <property type="match status" value="1"/>
</dbReference>
<evidence type="ECO:0000256" key="2">
    <source>
        <dbReference type="ARBA" id="ARBA00023125"/>
    </source>
</evidence>
<dbReference type="SUPFAM" id="SSF51206">
    <property type="entry name" value="cAMP-binding domain-like"/>
    <property type="match status" value="1"/>
</dbReference>
<sequence>MWRARLMLILFIAPAGLFRDGVARLLGEVADGAEVKCADYTLNPFDHGQTVDVLVLDGDYLPEALTTASASRHGAPNLPVLALLTSVDPQTVEQFISAGVAGHLGKSESTNALISALRLLAAGGRHLPSDIRLSASTAATAGTASTDALPKSAGAAGPNSDFLTPRQLQVLALAARGDSNKSIARQLNITEGTVKVHLYTVYKALKVGSRGQASVAAARLQKVGDVQLHHALDGQLSISRLLAYTAPTRFQSGHVLFHKDDRSDALYYMVRGTVMLEEIGIEVGQGTILGEIGLFSPDHRRTCTARCKSECELLVVSATDAMRLYYQDPDFATFLIHLITRRLEADKLRTKR</sequence>
<dbReference type="SUPFAM" id="SSF52172">
    <property type="entry name" value="CheY-like"/>
    <property type="match status" value="1"/>
</dbReference>
<name>A0A1I7EGF4_9BURK</name>
<dbReference type="PANTHER" id="PTHR44688">
    <property type="entry name" value="DNA-BINDING TRANSCRIPTIONAL ACTIVATOR DEVR_DOSR"/>
    <property type="match status" value="1"/>
</dbReference>
<evidence type="ECO:0000259" key="7">
    <source>
        <dbReference type="PROSITE" id="PS50110"/>
    </source>
</evidence>
<dbReference type="PROSITE" id="PS50110">
    <property type="entry name" value="RESPONSE_REGULATORY"/>
    <property type="match status" value="1"/>
</dbReference>
<evidence type="ECO:0000313" key="8">
    <source>
        <dbReference type="EMBL" id="SFU22996.1"/>
    </source>
</evidence>
<dbReference type="SUPFAM" id="SSF46894">
    <property type="entry name" value="C-terminal effector domain of the bipartite response regulators"/>
    <property type="match status" value="1"/>
</dbReference>
<dbReference type="Gene3D" id="1.10.10.10">
    <property type="entry name" value="Winged helix-like DNA-binding domain superfamily/Winged helix DNA-binding domain"/>
    <property type="match status" value="1"/>
</dbReference>
<protein>
    <submittedName>
        <fullName evidence="8">DNA-binding response regulator, NarL/FixJ family, contains REC and HTH domains</fullName>
    </submittedName>
</protein>
<dbReference type="AlphaFoldDB" id="A0A1I7EGF4"/>
<dbReference type="InterPro" id="IPR001789">
    <property type="entry name" value="Sig_transdc_resp-reg_receiver"/>
</dbReference>
<dbReference type="PROSITE" id="PS50043">
    <property type="entry name" value="HTH_LUXR_2"/>
    <property type="match status" value="1"/>
</dbReference>
<keyword evidence="2 8" id="KW-0238">DNA-binding</keyword>
<dbReference type="InterPro" id="IPR014710">
    <property type="entry name" value="RmlC-like_jellyroll"/>
</dbReference>
<dbReference type="EMBL" id="FPBH01000019">
    <property type="protein sequence ID" value="SFU22996.1"/>
    <property type="molecule type" value="Genomic_DNA"/>
</dbReference>
<reference evidence="8 9" key="1">
    <citation type="submission" date="2016-10" db="EMBL/GenBank/DDBJ databases">
        <authorList>
            <person name="de Groot N.N."/>
        </authorList>
    </citation>
    <scope>NUCLEOTIDE SEQUENCE [LARGE SCALE GENOMIC DNA]</scope>
    <source>
        <strain evidence="8 9">LMG 27731</strain>
    </source>
</reference>
<dbReference type="Gene3D" id="3.40.50.2300">
    <property type="match status" value="1"/>
</dbReference>
<feature type="domain" description="HTH luxR-type" evidence="6">
    <location>
        <begin position="156"/>
        <end position="221"/>
    </location>
</feature>
<feature type="modified residue" description="4-aspartylphosphate" evidence="4">
    <location>
        <position position="57"/>
    </location>
</feature>
<keyword evidence="3" id="KW-0804">Transcription</keyword>
<dbReference type="InterPro" id="IPR036388">
    <property type="entry name" value="WH-like_DNA-bd_sf"/>
</dbReference>